<dbReference type="STRING" id="560819.SAMN05428998_14122"/>
<evidence type="ECO:0000256" key="1">
    <source>
        <dbReference type="SAM" id="SignalP"/>
    </source>
</evidence>
<evidence type="ECO:0000313" key="2">
    <source>
        <dbReference type="EMBL" id="SMF80300.1"/>
    </source>
</evidence>
<dbReference type="EMBL" id="FWZX01000041">
    <property type="protein sequence ID" value="SMF80300.1"/>
    <property type="molecule type" value="Genomic_DNA"/>
</dbReference>
<reference evidence="2 3" key="1">
    <citation type="submission" date="2017-04" db="EMBL/GenBank/DDBJ databases">
        <authorList>
            <person name="Afonso C.L."/>
            <person name="Miller P.J."/>
            <person name="Scott M.A."/>
            <person name="Spackman E."/>
            <person name="Goraichik I."/>
            <person name="Dimitrov K.M."/>
            <person name="Suarez D.L."/>
            <person name="Swayne D.E."/>
        </authorList>
    </citation>
    <scope>NUCLEOTIDE SEQUENCE [LARGE SCALE GENOMIC DNA]</scope>
    <source>
        <strain evidence="2 3">USBA 355</strain>
    </source>
</reference>
<keyword evidence="1" id="KW-0732">Signal</keyword>
<organism evidence="2 3">
    <name type="scientific">Tistlia consotensis USBA 355</name>
    <dbReference type="NCBI Taxonomy" id="560819"/>
    <lineage>
        <taxon>Bacteria</taxon>
        <taxon>Pseudomonadati</taxon>
        <taxon>Pseudomonadota</taxon>
        <taxon>Alphaproteobacteria</taxon>
        <taxon>Rhodospirillales</taxon>
        <taxon>Rhodovibrionaceae</taxon>
        <taxon>Tistlia</taxon>
    </lineage>
</organism>
<evidence type="ECO:0000313" key="3">
    <source>
        <dbReference type="Proteomes" id="UP000192917"/>
    </source>
</evidence>
<keyword evidence="3" id="KW-1185">Reference proteome</keyword>
<gene>
    <name evidence="2" type="ORF">SAMN05428998_14122</name>
</gene>
<sequence>MDAALVQALVVKLLLAAEALSGYAAPAAPPAVEFVAHRELEQRACNGACAVFGWFPPGHTIYLDASLNPLEDLHARAVLLHELVHYLQQENHAFEGPATCRTWLDKERQAFEVERRWTMAQPNGLRSVDWSRRVPLQAFCRDEPSPPVAQARHASE</sequence>
<dbReference type="AlphaFoldDB" id="A0A1Y6CPE7"/>
<proteinExistence type="predicted"/>
<feature type="chain" id="PRO_5013368762" evidence="1">
    <location>
        <begin position="25"/>
        <end position="156"/>
    </location>
</feature>
<dbReference type="Proteomes" id="UP000192917">
    <property type="component" value="Unassembled WGS sequence"/>
</dbReference>
<name>A0A1Y6CPE7_9PROT</name>
<feature type="signal peptide" evidence="1">
    <location>
        <begin position="1"/>
        <end position="24"/>
    </location>
</feature>
<accession>A0A1Y6CPE7</accession>
<protein>
    <submittedName>
        <fullName evidence="2">Uncharacterized protein</fullName>
    </submittedName>
</protein>